<evidence type="ECO:0000256" key="3">
    <source>
        <dbReference type="ARBA" id="ARBA00002819"/>
    </source>
</evidence>
<dbReference type="OrthoDB" id="437331at2759"/>
<dbReference type="EC" id="1.5.5.1" evidence="6"/>
<comment type="caution">
    <text evidence="25">The sequence shown here is derived from an EMBL/GenBank/DDBJ whole genome shotgun (WGS) entry which is preliminary data.</text>
</comment>
<dbReference type="PROSITE" id="PS51379">
    <property type="entry name" value="4FE4S_FER_2"/>
    <property type="match status" value="1"/>
</dbReference>
<evidence type="ECO:0000256" key="2">
    <source>
        <dbReference type="ARBA" id="ARBA00001974"/>
    </source>
</evidence>
<evidence type="ECO:0000256" key="14">
    <source>
        <dbReference type="ARBA" id="ARBA00023002"/>
    </source>
</evidence>
<evidence type="ECO:0000256" key="20">
    <source>
        <dbReference type="ARBA" id="ARBA00032754"/>
    </source>
</evidence>
<evidence type="ECO:0000256" key="10">
    <source>
        <dbReference type="ARBA" id="ARBA00022792"/>
    </source>
</evidence>
<keyword evidence="8" id="KW-0285">Flavoprotein</keyword>
<comment type="cofactor">
    <cofactor evidence="1">
        <name>[4Fe-4S] cluster</name>
        <dbReference type="ChEBI" id="CHEBI:49883"/>
    </cofactor>
</comment>
<dbReference type="InterPro" id="IPR017896">
    <property type="entry name" value="4Fe4S_Fe-S-bd"/>
</dbReference>
<dbReference type="FunFam" id="3.30.70.20:FF:000015">
    <property type="entry name" value="Electron transfer flavoprotein-ubiquinone oxidoreductase"/>
    <property type="match status" value="1"/>
</dbReference>
<comment type="subcellular location">
    <subcellularLocation>
        <location evidence="4">Mitochondrion inner membrane</location>
    </subcellularLocation>
</comment>
<evidence type="ECO:0000256" key="12">
    <source>
        <dbReference type="ARBA" id="ARBA00022946"/>
    </source>
</evidence>
<dbReference type="InterPro" id="IPR040156">
    <property type="entry name" value="ETF-QO"/>
</dbReference>
<dbReference type="GO" id="GO:0046872">
    <property type="term" value="F:metal ion binding"/>
    <property type="evidence" value="ECO:0007669"/>
    <property type="project" value="UniProtKB-KW"/>
</dbReference>
<evidence type="ECO:0000256" key="19">
    <source>
        <dbReference type="ARBA" id="ARBA00023136"/>
    </source>
</evidence>
<feature type="domain" description="4Fe-4S ferredoxin-type" evidence="24">
    <location>
        <begin position="677"/>
        <end position="706"/>
    </location>
</feature>
<evidence type="ECO:0000256" key="22">
    <source>
        <dbReference type="ARBA" id="ARBA00068100"/>
    </source>
</evidence>
<keyword evidence="14" id="KW-0560">Oxidoreductase</keyword>
<dbReference type="InterPro" id="IPR007859">
    <property type="entry name" value="ETF-QO/FixX_C"/>
</dbReference>
<accession>A0A9P5UGH0</accession>
<evidence type="ECO:0000256" key="18">
    <source>
        <dbReference type="ARBA" id="ARBA00023128"/>
    </source>
</evidence>
<keyword evidence="7" id="KW-0813">Transport</keyword>
<dbReference type="Gene3D" id="3.30.9.90">
    <property type="match status" value="1"/>
</dbReference>
<dbReference type="InterPro" id="IPR036188">
    <property type="entry name" value="FAD/NAD-bd_sf"/>
</dbReference>
<name>A0A9P5UGH0_9AGAR</name>
<dbReference type="Gene3D" id="3.50.50.60">
    <property type="entry name" value="FAD/NAD(P)-binding domain"/>
    <property type="match status" value="1"/>
</dbReference>
<evidence type="ECO:0000256" key="21">
    <source>
        <dbReference type="ARBA" id="ARBA00052682"/>
    </source>
</evidence>
<evidence type="ECO:0000256" key="1">
    <source>
        <dbReference type="ARBA" id="ARBA00001966"/>
    </source>
</evidence>
<dbReference type="InterPro" id="IPR049398">
    <property type="entry name" value="ETF-QO/FixC_UQ-bd"/>
</dbReference>
<keyword evidence="12" id="KW-0809">Transit peptide</keyword>
<evidence type="ECO:0000256" key="6">
    <source>
        <dbReference type="ARBA" id="ARBA00012696"/>
    </source>
</evidence>
<comment type="catalytic activity">
    <reaction evidence="21">
        <text>a ubiquinone + reduced [electron-transfer flavoprotein] = a ubiquinol + oxidized [electron-transfer flavoprotein] + H(+)</text>
        <dbReference type="Rhea" id="RHEA:24052"/>
        <dbReference type="Rhea" id="RHEA-COMP:9565"/>
        <dbReference type="Rhea" id="RHEA-COMP:9566"/>
        <dbReference type="Rhea" id="RHEA-COMP:10685"/>
        <dbReference type="Rhea" id="RHEA-COMP:10686"/>
        <dbReference type="ChEBI" id="CHEBI:15378"/>
        <dbReference type="ChEBI" id="CHEBI:16389"/>
        <dbReference type="ChEBI" id="CHEBI:17976"/>
        <dbReference type="ChEBI" id="CHEBI:57692"/>
        <dbReference type="ChEBI" id="CHEBI:58307"/>
        <dbReference type="EC" id="1.5.5.1"/>
    </reaction>
</comment>
<organism evidence="25 26">
    <name type="scientific">Rhodocollybia butyracea</name>
    <dbReference type="NCBI Taxonomy" id="206335"/>
    <lineage>
        <taxon>Eukaryota</taxon>
        <taxon>Fungi</taxon>
        <taxon>Dikarya</taxon>
        <taxon>Basidiomycota</taxon>
        <taxon>Agaricomycotina</taxon>
        <taxon>Agaricomycetes</taxon>
        <taxon>Agaricomycetidae</taxon>
        <taxon>Agaricales</taxon>
        <taxon>Marasmiineae</taxon>
        <taxon>Omphalotaceae</taxon>
        <taxon>Rhodocollybia</taxon>
    </lineage>
</organism>
<evidence type="ECO:0000256" key="23">
    <source>
        <dbReference type="SAM" id="MobiDB-lite"/>
    </source>
</evidence>
<proteinExistence type="inferred from homology"/>
<evidence type="ECO:0000256" key="8">
    <source>
        <dbReference type="ARBA" id="ARBA00022630"/>
    </source>
</evidence>
<dbReference type="Proteomes" id="UP000772434">
    <property type="component" value="Unassembled WGS sequence"/>
</dbReference>
<dbReference type="Pfam" id="PF21162">
    <property type="entry name" value="ETFQO_UQ-bd"/>
    <property type="match status" value="1"/>
</dbReference>
<protein>
    <recommendedName>
        <fullName evidence="22">Probable electron transfer flavoprotein-ubiquinone oxidoreductase, mitochondrial</fullName>
        <ecNumber evidence="6">1.5.5.1</ecNumber>
    </recommendedName>
    <alternativeName>
        <fullName evidence="20">Electron-transferring-flavoprotein dehydrogenase</fullName>
    </alternativeName>
</protein>
<evidence type="ECO:0000256" key="17">
    <source>
        <dbReference type="ARBA" id="ARBA00023075"/>
    </source>
</evidence>
<sequence>MIRHKTPRHFLANLQVRRSIHISRPRTYKFPYNPREIERPEDSVDVCIVGAGPAGLSAAIRIKQLENEAKERGEIDRDKEVRVVVLEKGSEVGSHILSGGVLEPQSLIDLLGPVEEFESKYGSPAPLTQKAGDSKMIWLTPGKDGMGEGGKSIKIPHPPQMGNKGNYIISLSALTRWLASVAEEHYGVEIYPGFGASRIVYSDDPILGLGASHILGVLTNDVGISKPPAPSSQNPSPVPELSSNFEPGMFFRSRVTLLAEGAHGSLTKGVVRRYDLRKESEGQTYGFGIKEVWRVAPEDTGDANAANPHYDPGLVVHTMGFPLQRLSLNPLSSNNDANTYGGGWVYHLDKGLVSIGLVVGADWENPWRNVYKDFQMMKHHPYLRSLLTHNSSSFTPTRLAYGARTLVEGGLQSLPLLHFPGGALIGDSAGLVNVGKIKGIHNALGSGMGSAEGAWGVLKTDTSNEGKGEEAESVVQEAADLSPYTTSFLNSRMFHDLHEVRNLRPSFNIPFFTKRNIGVLGGIAYSGVDSLILKGRTPWTLRHTKDENERIETLYSAPSLDSKHTGKSDPSGSTGKYREIKYPPFQPPLSTDLMTSVMLTGTSHEEDQPEHLRVLKMDEAEFDEVNSEAQRRRDHVKVNVGEYAGLLSRACPAGVYEYVDDEASKDGSTGGEGCKGKKLVINAQNCIHCKLCDIKVPSQDITWTVPEGGGGPKYSECTFWFFDSFFSSMDSAAAADIICLAYLVAMT</sequence>
<keyword evidence="16" id="KW-0411">Iron-sulfur</keyword>
<keyword evidence="17" id="KW-0830">Ubiquinone</keyword>
<evidence type="ECO:0000256" key="15">
    <source>
        <dbReference type="ARBA" id="ARBA00023004"/>
    </source>
</evidence>
<evidence type="ECO:0000256" key="16">
    <source>
        <dbReference type="ARBA" id="ARBA00023014"/>
    </source>
</evidence>
<keyword evidence="18" id="KW-0496">Mitochondrion</keyword>
<keyword evidence="15" id="KW-0408">Iron</keyword>
<keyword evidence="26" id="KW-1185">Reference proteome</keyword>
<evidence type="ECO:0000313" key="26">
    <source>
        <dbReference type="Proteomes" id="UP000772434"/>
    </source>
</evidence>
<dbReference type="EMBL" id="JADNRY010000001">
    <property type="protein sequence ID" value="KAF9078376.1"/>
    <property type="molecule type" value="Genomic_DNA"/>
</dbReference>
<dbReference type="GO" id="GO:0051536">
    <property type="term" value="F:iron-sulfur cluster binding"/>
    <property type="evidence" value="ECO:0007669"/>
    <property type="project" value="UniProtKB-KW"/>
</dbReference>
<dbReference type="Gene3D" id="3.30.70.20">
    <property type="match status" value="1"/>
</dbReference>
<reference evidence="25" key="1">
    <citation type="submission" date="2020-11" db="EMBL/GenBank/DDBJ databases">
        <authorList>
            <consortium name="DOE Joint Genome Institute"/>
            <person name="Ahrendt S."/>
            <person name="Riley R."/>
            <person name="Andreopoulos W."/>
            <person name="Labutti K."/>
            <person name="Pangilinan J."/>
            <person name="Ruiz-Duenas F.J."/>
            <person name="Barrasa J.M."/>
            <person name="Sanchez-Garcia M."/>
            <person name="Camarero S."/>
            <person name="Miyauchi S."/>
            <person name="Serrano A."/>
            <person name="Linde D."/>
            <person name="Babiker R."/>
            <person name="Drula E."/>
            <person name="Ayuso-Fernandez I."/>
            <person name="Pacheco R."/>
            <person name="Padilla G."/>
            <person name="Ferreira P."/>
            <person name="Barriuso J."/>
            <person name="Kellner H."/>
            <person name="Castanera R."/>
            <person name="Alfaro M."/>
            <person name="Ramirez L."/>
            <person name="Pisabarro A.G."/>
            <person name="Kuo A."/>
            <person name="Tritt A."/>
            <person name="Lipzen A."/>
            <person name="He G."/>
            <person name="Yan M."/>
            <person name="Ng V."/>
            <person name="Cullen D."/>
            <person name="Martin F."/>
            <person name="Rosso M.-N."/>
            <person name="Henrissat B."/>
            <person name="Hibbett D."/>
            <person name="Martinez A.T."/>
            <person name="Grigoriev I.V."/>
        </authorList>
    </citation>
    <scope>NUCLEOTIDE SEQUENCE</scope>
    <source>
        <strain evidence="25">AH 40177</strain>
    </source>
</reference>
<gene>
    <name evidence="25" type="ORF">BDP27DRAFT_1388259</name>
</gene>
<comment type="function">
    <text evidence="3">Accepts electrons from ETF and reduces ubiquinone.</text>
</comment>
<dbReference type="SUPFAM" id="SSF54373">
    <property type="entry name" value="FAD-linked reductases, C-terminal domain"/>
    <property type="match status" value="1"/>
</dbReference>
<keyword evidence="19" id="KW-0472">Membrane</keyword>
<dbReference type="GO" id="GO:0004174">
    <property type="term" value="F:electron-transferring-flavoprotein dehydrogenase activity"/>
    <property type="evidence" value="ECO:0007669"/>
    <property type="project" value="UniProtKB-EC"/>
</dbReference>
<evidence type="ECO:0000256" key="4">
    <source>
        <dbReference type="ARBA" id="ARBA00004273"/>
    </source>
</evidence>
<dbReference type="PANTHER" id="PTHR10617:SF107">
    <property type="entry name" value="ELECTRON TRANSFER FLAVOPROTEIN-UBIQUINONE OXIDOREDUCTASE, MITOCHONDRIAL"/>
    <property type="match status" value="1"/>
</dbReference>
<dbReference type="Pfam" id="PF05187">
    <property type="entry name" value="Fer4_ETF_QO"/>
    <property type="match status" value="1"/>
</dbReference>
<evidence type="ECO:0000259" key="24">
    <source>
        <dbReference type="PROSITE" id="PS51379"/>
    </source>
</evidence>
<feature type="region of interest" description="Disordered" evidence="23">
    <location>
        <begin position="554"/>
        <end position="582"/>
    </location>
</feature>
<dbReference type="PANTHER" id="PTHR10617">
    <property type="entry name" value="ELECTRON TRANSFER FLAVOPROTEIN-UBIQUINONE OXIDOREDUCTASE"/>
    <property type="match status" value="1"/>
</dbReference>
<keyword evidence="9" id="KW-0479">Metal-binding</keyword>
<evidence type="ECO:0000256" key="13">
    <source>
        <dbReference type="ARBA" id="ARBA00022982"/>
    </source>
</evidence>
<evidence type="ECO:0000256" key="7">
    <source>
        <dbReference type="ARBA" id="ARBA00022448"/>
    </source>
</evidence>
<dbReference type="GO" id="GO:0005743">
    <property type="term" value="C:mitochondrial inner membrane"/>
    <property type="evidence" value="ECO:0007669"/>
    <property type="project" value="UniProtKB-SubCell"/>
</dbReference>
<keyword evidence="10" id="KW-0999">Mitochondrion inner membrane</keyword>
<evidence type="ECO:0000256" key="5">
    <source>
        <dbReference type="ARBA" id="ARBA00006796"/>
    </source>
</evidence>
<comment type="similarity">
    <text evidence="5">Belongs to the ETF-QO/FixC family.</text>
</comment>
<evidence type="ECO:0000313" key="25">
    <source>
        <dbReference type="EMBL" id="KAF9078376.1"/>
    </source>
</evidence>
<evidence type="ECO:0000256" key="9">
    <source>
        <dbReference type="ARBA" id="ARBA00022723"/>
    </source>
</evidence>
<evidence type="ECO:0000256" key="11">
    <source>
        <dbReference type="ARBA" id="ARBA00022827"/>
    </source>
</evidence>
<keyword evidence="11" id="KW-0274">FAD</keyword>
<dbReference type="SUPFAM" id="SSF54862">
    <property type="entry name" value="4Fe-4S ferredoxins"/>
    <property type="match status" value="1"/>
</dbReference>
<comment type="cofactor">
    <cofactor evidence="2">
        <name>FAD</name>
        <dbReference type="ChEBI" id="CHEBI:57692"/>
    </cofactor>
</comment>
<dbReference type="SUPFAM" id="SSF51905">
    <property type="entry name" value="FAD/NAD(P)-binding domain"/>
    <property type="match status" value="1"/>
</dbReference>
<keyword evidence="13" id="KW-0249">Electron transport</keyword>
<dbReference type="AlphaFoldDB" id="A0A9P5UGH0"/>